<evidence type="ECO:0000313" key="1">
    <source>
        <dbReference type="EMBL" id="RST99425.1"/>
    </source>
</evidence>
<dbReference type="RefSeq" id="WP_114290432.1">
    <property type="nucleotide sequence ID" value="NZ_CP081461.1"/>
</dbReference>
<name>A0A369ASX6_9ENTE</name>
<dbReference type="InterPro" id="IPR051599">
    <property type="entry name" value="Cell_Envelope_Assoc"/>
</dbReference>
<sequence>MLTYADAINNLAKFCGKKDLESLTQTNLKEQFNIEQVDVLVLLGGSILSGGDCLTKAINNNIAKKYLIVGGYGHTSASLFENMEKEYPNSTKEINSEAELFAKYLELKYKLTADFLETKSTNCGNNITNLLELVRENNLEMESILLIQDATMQLRMDVTLRKYISSDVTIINYPAYEVEVTSSDNQLRYSSVIAGMWDTERYISLLMGEIPRLTDNLTGYGPKGKDFLVHIDIPENITASYEVLKEIFPDATRIANPDFA</sequence>
<dbReference type="AlphaFoldDB" id="A0A369ASX6"/>
<reference evidence="1 2" key="1">
    <citation type="submission" date="2017-05" db="EMBL/GenBank/DDBJ databases">
        <title>Vagococcus spp. assemblies.</title>
        <authorList>
            <person name="Gulvik C.A."/>
        </authorList>
    </citation>
    <scope>NUCLEOTIDE SEQUENCE [LARGE SCALE GENOMIC DNA]</scope>
    <source>
        <strain evidence="1 2">NCFB 2497</strain>
    </source>
</reference>
<proteinExistence type="predicted"/>
<dbReference type="Gene3D" id="1.10.3620.10">
    <property type="entry name" value="YdcF like domain"/>
    <property type="match status" value="1"/>
</dbReference>
<organism evidence="1 2">
    <name type="scientific">Vagococcus fluvialis</name>
    <dbReference type="NCBI Taxonomy" id="2738"/>
    <lineage>
        <taxon>Bacteria</taxon>
        <taxon>Bacillati</taxon>
        <taxon>Bacillota</taxon>
        <taxon>Bacilli</taxon>
        <taxon>Lactobacillales</taxon>
        <taxon>Enterococcaceae</taxon>
        <taxon>Vagococcus</taxon>
    </lineage>
</organism>
<dbReference type="PANTHER" id="PTHR30336:SF20">
    <property type="entry name" value="DUF218 DOMAIN-CONTAINING PROTEIN"/>
    <property type="match status" value="1"/>
</dbReference>
<protein>
    <submittedName>
        <fullName evidence="1">Uncharacterized protein</fullName>
    </submittedName>
</protein>
<dbReference type="GO" id="GO:0005886">
    <property type="term" value="C:plasma membrane"/>
    <property type="evidence" value="ECO:0007669"/>
    <property type="project" value="TreeGrafter"/>
</dbReference>
<gene>
    <name evidence="1" type="ORF">CBF32_11820</name>
</gene>
<keyword evidence="2" id="KW-1185">Reference proteome</keyword>
<dbReference type="Proteomes" id="UP000288197">
    <property type="component" value="Unassembled WGS sequence"/>
</dbReference>
<dbReference type="OrthoDB" id="2216870at2"/>
<dbReference type="EMBL" id="NGJX01000015">
    <property type="protein sequence ID" value="RST99425.1"/>
    <property type="molecule type" value="Genomic_DNA"/>
</dbReference>
<comment type="caution">
    <text evidence="1">The sequence shown here is derived from an EMBL/GenBank/DDBJ whole genome shotgun (WGS) entry which is preliminary data.</text>
</comment>
<evidence type="ECO:0000313" key="2">
    <source>
        <dbReference type="Proteomes" id="UP000288197"/>
    </source>
</evidence>
<dbReference type="PANTHER" id="PTHR30336">
    <property type="entry name" value="INNER MEMBRANE PROTEIN, PROBABLE PERMEASE"/>
    <property type="match status" value="1"/>
</dbReference>
<dbReference type="GeneID" id="63147415"/>
<accession>A0A369ASX6</accession>
<dbReference type="InterPro" id="IPR014729">
    <property type="entry name" value="Rossmann-like_a/b/a_fold"/>
</dbReference>
<dbReference type="Gene3D" id="3.40.50.620">
    <property type="entry name" value="HUPs"/>
    <property type="match status" value="1"/>
</dbReference>